<protein>
    <submittedName>
        <fullName evidence="3">Polysaccharide deacetylase</fullName>
    </submittedName>
</protein>
<proteinExistence type="predicted"/>
<dbReference type="AlphaFoldDB" id="A0A1J0VZJ8"/>
<dbReference type="GO" id="GO:0005975">
    <property type="term" value="P:carbohydrate metabolic process"/>
    <property type="evidence" value="ECO:0007669"/>
    <property type="project" value="InterPro"/>
</dbReference>
<sequence length="235" mass="25857">MRRQWLAGGVVGIVVMLAVTTGLYALMNSRTYQLAGRLVDRVETNEKLVALTFDDGPTERTPEVLRMLADLDVPATFYLVGDDLAEHPEYGAAIAAAGHEIGNHTYSHPRMVLVSGDTVRSEVERTDSEIRRTGYQGAITFRPPYGKKLWALPKYLADHDRTTVTWDVEPDSQGGVTREQIVTDTLANTRPGSIILLHVMYGQESAAAVPGIVTGLRAKGYTFTTFADLVRREHG</sequence>
<dbReference type="InterPro" id="IPR011330">
    <property type="entry name" value="Glyco_hydro/deAcase_b/a-brl"/>
</dbReference>
<keyword evidence="1" id="KW-1133">Transmembrane helix</keyword>
<evidence type="ECO:0000259" key="2">
    <source>
        <dbReference type="PROSITE" id="PS51677"/>
    </source>
</evidence>
<dbReference type="GO" id="GO:0016810">
    <property type="term" value="F:hydrolase activity, acting on carbon-nitrogen (but not peptide) bonds"/>
    <property type="evidence" value="ECO:0007669"/>
    <property type="project" value="InterPro"/>
</dbReference>
<gene>
    <name evidence="3" type="ORF">BOX37_30185</name>
</gene>
<evidence type="ECO:0000313" key="4">
    <source>
        <dbReference type="Proteomes" id="UP000183810"/>
    </source>
</evidence>
<dbReference type="Proteomes" id="UP000183810">
    <property type="component" value="Chromosome"/>
</dbReference>
<dbReference type="EMBL" id="CP018082">
    <property type="protein sequence ID" value="APE37492.1"/>
    <property type="molecule type" value="Genomic_DNA"/>
</dbReference>
<dbReference type="PANTHER" id="PTHR10587">
    <property type="entry name" value="GLYCOSYL TRANSFERASE-RELATED"/>
    <property type="match status" value="1"/>
</dbReference>
<name>A0A1J0VZJ8_9NOCA</name>
<dbReference type="PANTHER" id="PTHR10587:SF125">
    <property type="entry name" value="POLYSACCHARIDE DEACETYLASE YHEN-RELATED"/>
    <property type="match status" value="1"/>
</dbReference>
<keyword evidence="1" id="KW-0812">Transmembrane</keyword>
<keyword evidence="4" id="KW-1185">Reference proteome</keyword>
<evidence type="ECO:0000313" key="3">
    <source>
        <dbReference type="EMBL" id="APE37492.1"/>
    </source>
</evidence>
<keyword evidence="1" id="KW-0472">Membrane</keyword>
<organism evidence="3 4">
    <name type="scientific">Nocardia mangyaensis</name>
    <dbReference type="NCBI Taxonomy" id="2213200"/>
    <lineage>
        <taxon>Bacteria</taxon>
        <taxon>Bacillati</taxon>
        <taxon>Actinomycetota</taxon>
        <taxon>Actinomycetes</taxon>
        <taxon>Mycobacteriales</taxon>
        <taxon>Nocardiaceae</taxon>
        <taxon>Nocardia</taxon>
    </lineage>
</organism>
<dbReference type="PROSITE" id="PS51677">
    <property type="entry name" value="NODB"/>
    <property type="match status" value="1"/>
</dbReference>
<reference evidence="3" key="1">
    <citation type="submission" date="2016-11" db="EMBL/GenBank/DDBJ databases">
        <authorList>
            <person name="Jaros S."/>
            <person name="Januszkiewicz K."/>
            <person name="Wedrychowicz H."/>
        </authorList>
    </citation>
    <scope>NUCLEOTIDE SEQUENCE [LARGE SCALE GENOMIC DNA]</scope>
    <source>
        <strain evidence="3">Y48</strain>
    </source>
</reference>
<dbReference type="RefSeq" id="WP_071930657.1">
    <property type="nucleotide sequence ID" value="NZ_CP018082.1"/>
</dbReference>
<evidence type="ECO:0000256" key="1">
    <source>
        <dbReference type="SAM" id="Phobius"/>
    </source>
</evidence>
<feature type="domain" description="NodB homology" evidence="2">
    <location>
        <begin position="47"/>
        <end position="224"/>
    </location>
</feature>
<dbReference type="Gene3D" id="3.20.20.370">
    <property type="entry name" value="Glycoside hydrolase/deacetylase"/>
    <property type="match status" value="1"/>
</dbReference>
<dbReference type="SUPFAM" id="SSF88713">
    <property type="entry name" value="Glycoside hydrolase/deacetylase"/>
    <property type="match status" value="1"/>
</dbReference>
<dbReference type="InterPro" id="IPR050248">
    <property type="entry name" value="Polysacc_deacetylase_ArnD"/>
</dbReference>
<feature type="transmembrane region" description="Helical" evidence="1">
    <location>
        <begin position="6"/>
        <end position="27"/>
    </location>
</feature>
<dbReference type="KEGG" id="nsl:BOX37_30185"/>
<accession>A0A1J0VZJ8</accession>
<dbReference type="Pfam" id="PF01522">
    <property type="entry name" value="Polysacc_deac_1"/>
    <property type="match status" value="1"/>
</dbReference>
<dbReference type="InterPro" id="IPR002509">
    <property type="entry name" value="NODB_dom"/>
</dbReference>